<dbReference type="GO" id="GO:0020037">
    <property type="term" value="F:heme binding"/>
    <property type="evidence" value="ECO:0007669"/>
    <property type="project" value="InterPro"/>
</dbReference>
<dbReference type="KEGG" id="ccal:108629189"/>
<dbReference type="InterPro" id="IPR017972">
    <property type="entry name" value="Cyt_P450_CS"/>
</dbReference>
<evidence type="ECO:0000256" key="14">
    <source>
        <dbReference type="RuleBase" id="RU000461"/>
    </source>
</evidence>
<keyword evidence="12 15" id="KW-0472">Membrane</keyword>
<evidence type="ECO:0000256" key="12">
    <source>
        <dbReference type="ARBA" id="ARBA00023136"/>
    </source>
</evidence>
<proteinExistence type="inferred from homology"/>
<evidence type="ECO:0000256" key="2">
    <source>
        <dbReference type="ARBA" id="ARBA00004174"/>
    </source>
</evidence>
<dbReference type="FunFam" id="1.10.630.10:FF:000042">
    <property type="entry name" value="Cytochrome P450"/>
    <property type="match status" value="1"/>
</dbReference>
<dbReference type="Gene3D" id="1.10.630.10">
    <property type="entry name" value="Cytochrome P450"/>
    <property type="match status" value="1"/>
</dbReference>
<keyword evidence="6 13" id="KW-0479">Metal-binding</keyword>
<keyword evidence="15" id="KW-0812">Transmembrane</keyword>
<dbReference type="InterPro" id="IPR050476">
    <property type="entry name" value="Insect_CytP450_Detox"/>
</dbReference>
<dbReference type="SUPFAM" id="SSF48264">
    <property type="entry name" value="Cytochrome P450"/>
    <property type="match status" value="1"/>
</dbReference>
<dbReference type="PROSITE" id="PS00086">
    <property type="entry name" value="CYTOCHROME_P450"/>
    <property type="match status" value="1"/>
</dbReference>
<dbReference type="Pfam" id="PF00067">
    <property type="entry name" value="p450"/>
    <property type="match status" value="1"/>
</dbReference>
<accession>A0AAJ7J950</accession>
<evidence type="ECO:0000256" key="4">
    <source>
        <dbReference type="ARBA" id="ARBA00010617"/>
    </source>
</evidence>
<keyword evidence="15" id="KW-1133">Transmembrane helix</keyword>
<feature type="binding site" description="axial binding residue" evidence="13">
    <location>
        <position position="451"/>
    </location>
    <ligand>
        <name>heme</name>
        <dbReference type="ChEBI" id="CHEBI:30413"/>
    </ligand>
    <ligandPart>
        <name>Fe</name>
        <dbReference type="ChEBI" id="CHEBI:18248"/>
    </ligandPart>
</feature>
<evidence type="ECO:0000256" key="11">
    <source>
        <dbReference type="ARBA" id="ARBA00023033"/>
    </source>
</evidence>
<comment type="subcellular location">
    <subcellularLocation>
        <location evidence="3">Endoplasmic reticulum membrane</location>
        <topology evidence="3">Peripheral membrane protein</topology>
    </subcellularLocation>
    <subcellularLocation>
        <location evidence="2">Microsome membrane</location>
        <topology evidence="2">Peripheral membrane protein</topology>
    </subcellularLocation>
</comment>
<name>A0AAJ7J950_9HYME</name>
<evidence type="ECO:0000256" key="13">
    <source>
        <dbReference type="PIRSR" id="PIRSR602401-1"/>
    </source>
</evidence>
<dbReference type="GeneID" id="108629189"/>
<keyword evidence="9 14" id="KW-0560">Oxidoreductase</keyword>
<evidence type="ECO:0000256" key="6">
    <source>
        <dbReference type="ARBA" id="ARBA00022723"/>
    </source>
</evidence>
<feature type="transmembrane region" description="Helical" evidence="15">
    <location>
        <begin position="6"/>
        <end position="30"/>
    </location>
</feature>
<comment type="cofactor">
    <cofactor evidence="1 13">
        <name>heme</name>
        <dbReference type="ChEBI" id="CHEBI:30413"/>
    </cofactor>
</comment>
<evidence type="ECO:0000256" key="3">
    <source>
        <dbReference type="ARBA" id="ARBA00004406"/>
    </source>
</evidence>
<dbReference type="InterPro" id="IPR002401">
    <property type="entry name" value="Cyt_P450_E_grp-I"/>
</dbReference>
<evidence type="ECO:0000256" key="5">
    <source>
        <dbReference type="ARBA" id="ARBA00022617"/>
    </source>
</evidence>
<dbReference type="InterPro" id="IPR001128">
    <property type="entry name" value="Cyt_P450"/>
</dbReference>
<keyword evidence="7" id="KW-0256">Endoplasmic reticulum</keyword>
<evidence type="ECO:0000256" key="9">
    <source>
        <dbReference type="ARBA" id="ARBA00023002"/>
    </source>
</evidence>
<evidence type="ECO:0000256" key="7">
    <source>
        <dbReference type="ARBA" id="ARBA00022824"/>
    </source>
</evidence>
<gene>
    <name evidence="17" type="primary">LOC108629189</name>
</gene>
<dbReference type="GO" id="GO:0004497">
    <property type="term" value="F:monooxygenase activity"/>
    <property type="evidence" value="ECO:0007669"/>
    <property type="project" value="UniProtKB-KW"/>
</dbReference>
<evidence type="ECO:0000313" key="16">
    <source>
        <dbReference type="Proteomes" id="UP000694925"/>
    </source>
</evidence>
<evidence type="ECO:0000256" key="15">
    <source>
        <dbReference type="SAM" id="Phobius"/>
    </source>
</evidence>
<protein>
    <submittedName>
        <fullName evidence="17">Cytochrome P450 9e2-like</fullName>
    </submittedName>
</protein>
<evidence type="ECO:0000313" key="17">
    <source>
        <dbReference type="RefSeq" id="XP_017887163.1"/>
    </source>
</evidence>
<dbReference type="PRINTS" id="PR00385">
    <property type="entry name" value="P450"/>
</dbReference>
<keyword evidence="10 13" id="KW-0408">Iron</keyword>
<comment type="similarity">
    <text evidence="4 14">Belongs to the cytochrome P450 family.</text>
</comment>
<dbReference type="GO" id="GO:0016705">
    <property type="term" value="F:oxidoreductase activity, acting on paired donors, with incorporation or reduction of molecular oxygen"/>
    <property type="evidence" value="ECO:0007669"/>
    <property type="project" value="InterPro"/>
</dbReference>
<dbReference type="PRINTS" id="PR00463">
    <property type="entry name" value="EP450I"/>
</dbReference>
<sequence>MAFLAVPSVFTALVIVLVTIVLLKIIAALYKQQTYWKHKNVLYLKSNPVLGVGWKFFARRMTIAELGEAIYYSYPNARYVANMDRTLPVITLRDPELIREVAVKNFDHFMDHKVFFQESNNPLFMKNVFALRGERWREMRSILSPSFTGSKMKFMFELISKCSQDFVDYLYAHPEYSSSFELKDAFTKYTNDVIATSAFGISVNSMENPENEFFTNGRNVFSSIMNNVPKLLLLSTFPRLAKALGLRLIPSDITYFFSKIISETLKVREEQGIVRPDMLHLLMQARDTEKHQMTVEDIVSQAFIFFLAGFETSANLMCFFLYELALNPDIQEKLREEVDRSMDEGNGTISYDILMKMEYMEMVTSETLRKYPALIIIDRVCTKEYEFPPAEDGYNSATMYPDSLIHLPVYALQHDPKYFPDPEKFDPERFRDPSKITPYTYFPFGIGPRKCIGDRFALMETKIVIAHLLHRFVVKRIEKTQVPLVFKKWTMNLAPEKGFWVGLEKRFA</sequence>
<dbReference type="PANTHER" id="PTHR24292:SF54">
    <property type="entry name" value="CYP9F3-RELATED"/>
    <property type="match status" value="1"/>
</dbReference>
<dbReference type="CDD" id="cd11056">
    <property type="entry name" value="CYP6-like"/>
    <property type="match status" value="1"/>
</dbReference>
<dbReference type="AlphaFoldDB" id="A0AAJ7J950"/>
<evidence type="ECO:0000256" key="10">
    <source>
        <dbReference type="ARBA" id="ARBA00023004"/>
    </source>
</evidence>
<dbReference type="RefSeq" id="XP_017887163.1">
    <property type="nucleotide sequence ID" value="XM_018031674.2"/>
</dbReference>
<keyword evidence="11 14" id="KW-0503">Monooxygenase</keyword>
<dbReference type="InterPro" id="IPR036396">
    <property type="entry name" value="Cyt_P450_sf"/>
</dbReference>
<dbReference type="GO" id="GO:0005789">
    <property type="term" value="C:endoplasmic reticulum membrane"/>
    <property type="evidence" value="ECO:0007669"/>
    <property type="project" value="UniProtKB-SubCell"/>
</dbReference>
<dbReference type="PANTHER" id="PTHR24292">
    <property type="entry name" value="CYTOCHROME P450"/>
    <property type="match status" value="1"/>
</dbReference>
<evidence type="ECO:0000256" key="1">
    <source>
        <dbReference type="ARBA" id="ARBA00001971"/>
    </source>
</evidence>
<dbReference type="GO" id="GO:0005506">
    <property type="term" value="F:iron ion binding"/>
    <property type="evidence" value="ECO:0007669"/>
    <property type="project" value="InterPro"/>
</dbReference>
<evidence type="ECO:0000256" key="8">
    <source>
        <dbReference type="ARBA" id="ARBA00022848"/>
    </source>
</evidence>
<reference evidence="17" key="1">
    <citation type="submission" date="2025-08" db="UniProtKB">
        <authorList>
            <consortium name="RefSeq"/>
        </authorList>
    </citation>
    <scope>IDENTIFICATION</scope>
    <source>
        <tissue evidence="17">Whole body</tissue>
    </source>
</reference>
<organism evidence="16 17">
    <name type="scientific">Ceratina calcarata</name>
    <dbReference type="NCBI Taxonomy" id="156304"/>
    <lineage>
        <taxon>Eukaryota</taxon>
        <taxon>Metazoa</taxon>
        <taxon>Ecdysozoa</taxon>
        <taxon>Arthropoda</taxon>
        <taxon>Hexapoda</taxon>
        <taxon>Insecta</taxon>
        <taxon>Pterygota</taxon>
        <taxon>Neoptera</taxon>
        <taxon>Endopterygota</taxon>
        <taxon>Hymenoptera</taxon>
        <taxon>Apocrita</taxon>
        <taxon>Aculeata</taxon>
        <taxon>Apoidea</taxon>
        <taxon>Anthophila</taxon>
        <taxon>Apidae</taxon>
        <taxon>Ceratina</taxon>
        <taxon>Zadontomerus</taxon>
    </lineage>
</organism>
<keyword evidence="16" id="KW-1185">Reference proteome</keyword>
<dbReference type="Proteomes" id="UP000694925">
    <property type="component" value="Unplaced"/>
</dbReference>
<keyword evidence="8" id="KW-0492">Microsome</keyword>
<keyword evidence="5 13" id="KW-0349">Heme</keyword>